<evidence type="ECO:0000256" key="1">
    <source>
        <dbReference type="ARBA" id="ARBA00022801"/>
    </source>
</evidence>
<dbReference type="PANTHER" id="PTHR35561">
    <property type="entry name" value="RNA 2',3'-CYCLIC PHOSPHODIESTERASE"/>
    <property type="match status" value="1"/>
</dbReference>
<comment type="function">
    <text evidence="2">Hydrolyzes RNA 2',3'-cyclic phosphodiester to an RNA 2'-phosphomonoester.</text>
</comment>
<dbReference type="NCBIfam" id="TIGR02258">
    <property type="entry name" value="2_5_ligase"/>
    <property type="match status" value="1"/>
</dbReference>
<organism evidence="3 4">
    <name type="scientific">Fertoeibacter niger</name>
    <dbReference type="NCBI Taxonomy" id="2656921"/>
    <lineage>
        <taxon>Bacteria</taxon>
        <taxon>Pseudomonadati</taxon>
        <taxon>Pseudomonadota</taxon>
        <taxon>Alphaproteobacteria</taxon>
        <taxon>Rhodobacterales</taxon>
        <taxon>Paracoccaceae</taxon>
        <taxon>Fertoeibacter</taxon>
    </lineage>
</organism>
<dbReference type="InterPro" id="IPR004175">
    <property type="entry name" value="RNA_CPDase"/>
</dbReference>
<dbReference type="SUPFAM" id="SSF55144">
    <property type="entry name" value="LigT-like"/>
    <property type="match status" value="1"/>
</dbReference>
<protein>
    <recommendedName>
        <fullName evidence="2">RNA 2',3'-cyclic phosphodiesterase</fullName>
        <shortName evidence="2">RNA 2',3'-CPDase</shortName>
        <ecNumber evidence="2">3.1.4.58</ecNumber>
    </recommendedName>
</protein>
<name>A0A8X8GYC7_9RHOB</name>
<evidence type="ECO:0000313" key="3">
    <source>
        <dbReference type="EMBL" id="NUB44083.1"/>
    </source>
</evidence>
<feature type="short sequence motif" description="HXTX 2" evidence="2">
    <location>
        <begin position="120"/>
        <end position="123"/>
    </location>
</feature>
<comment type="caution">
    <text evidence="3">The sequence shown here is derived from an EMBL/GenBank/DDBJ whole genome shotgun (WGS) entry which is preliminary data.</text>
</comment>
<dbReference type="InterPro" id="IPR009097">
    <property type="entry name" value="Cyclic_Pdiesterase"/>
</dbReference>
<dbReference type="HAMAP" id="MF_01940">
    <property type="entry name" value="RNA_CPDase"/>
    <property type="match status" value="1"/>
</dbReference>
<dbReference type="RefSeq" id="WP_152824687.1">
    <property type="nucleotide sequence ID" value="NZ_WHUT02000003.1"/>
</dbReference>
<feature type="short sequence motif" description="HXTX 1" evidence="2">
    <location>
        <begin position="37"/>
        <end position="40"/>
    </location>
</feature>
<feature type="active site" description="Proton acceptor" evidence="2">
    <location>
        <position position="120"/>
    </location>
</feature>
<reference evidence="3" key="1">
    <citation type="submission" date="2020-05" db="EMBL/GenBank/DDBJ databases">
        <title>Fertoebacter nigrum gen. nov., sp. nov., a new member of the family Rhodobacteraceae.</title>
        <authorList>
            <person name="Szuroczki S."/>
            <person name="Abbaszade G."/>
            <person name="Buni D."/>
            <person name="Schumann P."/>
            <person name="Toth E."/>
        </authorList>
    </citation>
    <scope>NUCLEOTIDE SEQUENCE</scope>
    <source>
        <strain evidence="3">RG-N-1a</strain>
    </source>
</reference>
<sequence length="191" mass="20609">MLRTFLAIPLPDNIRSALVVQQFLLPMPRRVEPAGFHLTLVFLGEQPDRVLEAAHEGFEALRMPAFDLEMRGLGLFGGARPRAAYAAVAPSDPLARLQAKVERVAHVAGASPESRRFVPHVTLGRFAPPLPDEALRLERAVVAGAGFRAGPFTVRSMVLYRSVPGPQGSQYDALAEYAFAGGPAAGADWQN</sequence>
<dbReference type="Proteomes" id="UP000484076">
    <property type="component" value="Unassembled WGS sequence"/>
</dbReference>
<comment type="similarity">
    <text evidence="2">Belongs to the 2H phosphoesterase superfamily. ThpR family.</text>
</comment>
<proteinExistence type="inferred from homology"/>
<feature type="active site" description="Proton donor" evidence="2">
    <location>
        <position position="37"/>
    </location>
</feature>
<comment type="catalytic activity">
    <reaction evidence="2">
        <text>a 3'-end 2',3'-cyclophospho-ribonucleotide-RNA + H2O = a 3'-end 2'-phospho-ribonucleotide-RNA + H(+)</text>
        <dbReference type="Rhea" id="RHEA:11828"/>
        <dbReference type="Rhea" id="RHEA-COMP:10464"/>
        <dbReference type="Rhea" id="RHEA-COMP:17353"/>
        <dbReference type="ChEBI" id="CHEBI:15377"/>
        <dbReference type="ChEBI" id="CHEBI:15378"/>
        <dbReference type="ChEBI" id="CHEBI:83064"/>
        <dbReference type="ChEBI" id="CHEBI:173113"/>
        <dbReference type="EC" id="3.1.4.58"/>
    </reaction>
</comment>
<dbReference type="AlphaFoldDB" id="A0A8X8GYC7"/>
<dbReference type="GO" id="GO:0004113">
    <property type="term" value="F:2',3'-cyclic-nucleotide 3'-phosphodiesterase activity"/>
    <property type="evidence" value="ECO:0007669"/>
    <property type="project" value="InterPro"/>
</dbReference>
<dbReference type="Gene3D" id="3.90.1140.10">
    <property type="entry name" value="Cyclic phosphodiesterase"/>
    <property type="match status" value="1"/>
</dbReference>
<evidence type="ECO:0000256" key="2">
    <source>
        <dbReference type="HAMAP-Rule" id="MF_01940"/>
    </source>
</evidence>
<gene>
    <name evidence="3" type="primary">thpR</name>
    <name evidence="3" type="ORF">GEU84_006800</name>
</gene>
<evidence type="ECO:0000313" key="4">
    <source>
        <dbReference type="Proteomes" id="UP000484076"/>
    </source>
</evidence>
<accession>A0A8X8GYC7</accession>
<keyword evidence="4" id="KW-1185">Reference proteome</keyword>
<dbReference type="PANTHER" id="PTHR35561:SF1">
    <property type="entry name" value="RNA 2',3'-CYCLIC PHOSPHODIESTERASE"/>
    <property type="match status" value="1"/>
</dbReference>
<dbReference type="EC" id="3.1.4.58" evidence="2"/>
<dbReference type="GO" id="GO:0008664">
    <property type="term" value="F:RNA 2',3'-cyclic 3'-phosphodiesterase activity"/>
    <property type="evidence" value="ECO:0007669"/>
    <property type="project" value="UniProtKB-EC"/>
</dbReference>
<dbReference type="Pfam" id="PF13563">
    <property type="entry name" value="2_5_RNA_ligase2"/>
    <property type="match status" value="1"/>
</dbReference>
<dbReference type="EMBL" id="WHUT02000003">
    <property type="protein sequence ID" value="NUB44083.1"/>
    <property type="molecule type" value="Genomic_DNA"/>
</dbReference>
<keyword evidence="1 2" id="KW-0378">Hydrolase</keyword>